<reference evidence="2" key="1">
    <citation type="journal article" date="2021" name="J. Anim. Genet.">
        <title>Illuminating the plant rhabdovirus landscape through metatranscriptomics data.</title>
        <authorList>
            <person name="Bejerman N."/>
            <person name="Dietzgen R.G."/>
            <person name="Debat H."/>
        </authorList>
    </citation>
    <scope>NUCLEOTIDE SEQUENCE</scope>
</reference>
<dbReference type="EMBL" id="BK014306">
    <property type="protein sequence ID" value="DAF42336.1"/>
    <property type="molecule type" value="Viral_cRNA"/>
</dbReference>
<organism evidence="2">
    <name type="scientific">Lotus corniculatus virus 1</name>
    <dbReference type="NCBI Taxonomy" id="2793731"/>
    <lineage>
        <taxon>Viruses</taxon>
        <taxon>Riboviria</taxon>
        <taxon>Orthornavirae</taxon>
        <taxon>Negarnaviricota</taxon>
        <taxon>Haploviricotina</taxon>
        <taxon>Monjiviricetes</taxon>
        <taxon>Mononegavirales</taxon>
        <taxon>Rhabdoviridae</taxon>
    </lineage>
</organism>
<proteinExistence type="predicted"/>
<keyword evidence="1" id="KW-0812">Transmembrane</keyword>
<keyword evidence="1" id="KW-0472">Membrane</keyword>
<evidence type="ECO:0000256" key="1">
    <source>
        <dbReference type="SAM" id="Phobius"/>
    </source>
</evidence>
<accession>A0A8D9UIP7</accession>
<keyword evidence="1" id="KW-1133">Transmembrane helix</keyword>
<protein>
    <submittedName>
        <fullName evidence="2">G</fullName>
    </submittedName>
</protein>
<name>A0A8D9UIP7_9RHAB</name>
<feature type="transmembrane region" description="Helical" evidence="1">
    <location>
        <begin position="511"/>
        <end position="529"/>
    </location>
</feature>
<sequence>MALSTFVLLFAMWALLMRSSHVHSTDPPSKTFLKHTIAPVAICDDSIPVDPHKKVEECHTICNADPVNQGKARVTIYKDSSSSKKYKAVRCEKWKLSQTFTQTWLFSTVRSELVKEMLKPDTDECTKLIAEKCPDYSCDFHLPPSLPEEYYYASTNTITKNFVMLTTVPAIILHFDGNFHIQVAHEKDSFPTSTGVASTDKAVYRWSDSVSEGCPFDAGITLGCDKWKTDEAINYVCSNGRLAFESSGSKDLSQKCPPGTRLSSEGLIYREEKGEAAIKYDSQRIAMIADNKLSGDSETLRVLTSNGLAHLDSDLCSVGCEVAGLELRVARRQSTLIRTGAGYVMLSPKGHGYDCSKAVQCSMVKPYKFCGSPPRVNIMCDGKFYYWDPSKSFVILDNGCHSPTATEEFFIHLGNRKYSLDSDMSIELHENETDSTHIRAYTINKGSLINYEDLAEMKAEWTRSKMTPRSSFELETSKVLDQHSLFNTSIFAPLKKIGNWVSNSINNIERGIIAVVILVICVYLSKPIIKYLLASQRPAWNHYRRTPTERVGYDITII</sequence>
<reference evidence="2" key="2">
    <citation type="journal article" date="2021" name="Viruses">
        <title>Illuminating the Plant Rhabdovirus Landscape through Metatranscriptomics Data.</title>
        <authorList>
            <person name="Bejerman N."/>
            <person name="Dietzgen R.G."/>
            <person name="Debat H."/>
        </authorList>
    </citation>
    <scope>NUCLEOTIDE SEQUENCE</scope>
</reference>
<evidence type="ECO:0000313" key="2">
    <source>
        <dbReference type="EMBL" id="DAF42336.1"/>
    </source>
</evidence>